<dbReference type="InterPro" id="IPR005841">
    <property type="entry name" value="Alpha-D-phosphohexomutase_SF"/>
</dbReference>
<dbReference type="Gene3D" id="3.40.120.10">
    <property type="entry name" value="Alpha-D-Glucose-1,6-Bisphosphate, subunit A, domain 3"/>
    <property type="match status" value="3"/>
</dbReference>
<dbReference type="Gene3D" id="3.30.310.50">
    <property type="entry name" value="Alpha-D-phosphohexomutase, C-terminal domain"/>
    <property type="match status" value="1"/>
</dbReference>
<sequence length="456" mass="48483">MAFDGLMVSVSGVRGRVGDALTPEVIATFAAAFGAWASRTGNRRVVVGRDSRVSGPMFTRIVHGALESVGCTVIDIGMVPTPTIQLAVEHHHAAGGLGITASHNPIEWNALKFIGPSGLFLSAAEGAEMRSLLERGIPRATWDQLGSIEQDDDAINRHIAQVLALPWLDVPGIRARRFRVALDCCHGAGSVIMPALLTELGCEVYAINMEADGRFHRPPEPVAENLGELEALVRGSNADIGFATDPDVDRLALVLDDGKAPGEDYTLAFAARTVLRHRPGPVVTNLSTSKVVSDVAHELGVPFHFASVGEVNVAIAMRDAGATIGGEGNGGVILPELHLGRDAPVGAALMLQVMLEEGRPLSALVADRPRYVIVKDKLDRPDAPLDTVYAALRAAFPDASADTQDGLRLDWPDRWVHLRPSGTEPIVRVIAEAPTDAAARHLISQAREPLDALVSL</sequence>
<evidence type="ECO:0000256" key="1">
    <source>
        <dbReference type="ARBA" id="ARBA00001946"/>
    </source>
</evidence>
<dbReference type="PRINTS" id="PR00509">
    <property type="entry name" value="PGMPMM"/>
</dbReference>
<accession>A0A3D4VBM4</accession>
<keyword evidence="6" id="KW-0413">Isomerase</keyword>
<evidence type="ECO:0000256" key="3">
    <source>
        <dbReference type="ARBA" id="ARBA00022553"/>
    </source>
</evidence>
<dbReference type="SUPFAM" id="SSF55957">
    <property type="entry name" value="Phosphoglucomutase, C-terminal domain"/>
    <property type="match status" value="1"/>
</dbReference>
<feature type="domain" description="Alpha-D-phosphohexomutase C-terminal" evidence="8">
    <location>
        <begin position="394"/>
        <end position="444"/>
    </location>
</feature>
<evidence type="ECO:0000256" key="7">
    <source>
        <dbReference type="RuleBase" id="RU004326"/>
    </source>
</evidence>
<evidence type="ECO:0000259" key="11">
    <source>
        <dbReference type="Pfam" id="PF02880"/>
    </source>
</evidence>
<dbReference type="OMA" id="PELHYGR"/>
<dbReference type="GO" id="GO:0006048">
    <property type="term" value="P:UDP-N-acetylglucosamine biosynthetic process"/>
    <property type="evidence" value="ECO:0007669"/>
    <property type="project" value="TreeGrafter"/>
</dbReference>
<dbReference type="Pfam" id="PF02879">
    <property type="entry name" value="PGM_PMM_II"/>
    <property type="match status" value="1"/>
</dbReference>
<comment type="cofactor">
    <cofactor evidence="1">
        <name>Mg(2+)</name>
        <dbReference type="ChEBI" id="CHEBI:18420"/>
    </cofactor>
</comment>
<comment type="caution">
    <text evidence="12">The sequence shown here is derived from an EMBL/GenBank/DDBJ whole genome shotgun (WGS) entry which is preliminary data.</text>
</comment>
<dbReference type="InterPro" id="IPR016066">
    <property type="entry name" value="A-D-PHexomutase_CS"/>
</dbReference>
<dbReference type="InterPro" id="IPR024086">
    <property type="entry name" value="GlmM_arc-type"/>
</dbReference>
<evidence type="ECO:0000256" key="4">
    <source>
        <dbReference type="ARBA" id="ARBA00022723"/>
    </source>
</evidence>
<keyword evidence="5 7" id="KW-0460">Magnesium</keyword>
<protein>
    <submittedName>
        <fullName evidence="12">Phosphoglucosamine mutase</fullName>
    </submittedName>
</protein>
<dbReference type="PANTHER" id="PTHR42946:SF1">
    <property type="entry name" value="PHOSPHOGLUCOMUTASE (ALPHA-D-GLUCOSE-1,6-BISPHOSPHATE-DEPENDENT)"/>
    <property type="match status" value="1"/>
</dbReference>
<dbReference type="InterPro" id="IPR050060">
    <property type="entry name" value="Phosphoglucosamine_mutase"/>
</dbReference>
<dbReference type="GO" id="GO:0004615">
    <property type="term" value="F:phosphomannomutase activity"/>
    <property type="evidence" value="ECO:0007669"/>
    <property type="project" value="TreeGrafter"/>
</dbReference>
<dbReference type="SUPFAM" id="SSF53738">
    <property type="entry name" value="Phosphoglucomutase, first 3 domains"/>
    <property type="match status" value="3"/>
</dbReference>
<dbReference type="InterPro" id="IPR036900">
    <property type="entry name" value="A-D-PHexomutase_C_sf"/>
</dbReference>
<evidence type="ECO:0000313" key="12">
    <source>
        <dbReference type="EMBL" id="HCT58520.1"/>
    </source>
</evidence>
<dbReference type="InterPro" id="IPR005843">
    <property type="entry name" value="A-D-PHexomutase_C"/>
</dbReference>
<dbReference type="Proteomes" id="UP000264071">
    <property type="component" value="Unassembled WGS sequence"/>
</dbReference>
<feature type="domain" description="Alpha-D-phosphohexomutase alpha/beta/alpha" evidence="10">
    <location>
        <begin position="173"/>
        <end position="257"/>
    </location>
</feature>
<dbReference type="Pfam" id="PF00408">
    <property type="entry name" value="PGM_PMM_IV"/>
    <property type="match status" value="1"/>
</dbReference>
<name>A0A3D4VBM4_9BACT</name>
<dbReference type="EMBL" id="DPIY01000010">
    <property type="protein sequence ID" value="HCT58520.1"/>
    <property type="molecule type" value="Genomic_DNA"/>
</dbReference>
<dbReference type="GO" id="GO:0000287">
    <property type="term" value="F:magnesium ion binding"/>
    <property type="evidence" value="ECO:0007669"/>
    <property type="project" value="InterPro"/>
</dbReference>
<gene>
    <name evidence="12" type="primary">glmM</name>
    <name evidence="12" type="ORF">DGD08_15045</name>
</gene>
<dbReference type="PANTHER" id="PTHR42946">
    <property type="entry name" value="PHOSPHOHEXOSE MUTASE"/>
    <property type="match status" value="1"/>
</dbReference>
<evidence type="ECO:0000259" key="9">
    <source>
        <dbReference type="Pfam" id="PF02878"/>
    </source>
</evidence>
<dbReference type="GO" id="GO:0005975">
    <property type="term" value="P:carbohydrate metabolic process"/>
    <property type="evidence" value="ECO:0007669"/>
    <property type="project" value="InterPro"/>
</dbReference>
<dbReference type="InterPro" id="IPR005846">
    <property type="entry name" value="A-D-PHexomutase_a/b/a-III"/>
</dbReference>
<dbReference type="Pfam" id="PF02880">
    <property type="entry name" value="PGM_PMM_III"/>
    <property type="match status" value="1"/>
</dbReference>
<dbReference type="GO" id="GO:0009252">
    <property type="term" value="P:peptidoglycan biosynthetic process"/>
    <property type="evidence" value="ECO:0007669"/>
    <property type="project" value="TreeGrafter"/>
</dbReference>
<dbReference type="AlphaFoldDB" id="A0A3D4VBM4"/>
<dbReference type="NCBIfam" id="TIGR03990">
    <property type="entry name" value="Arch_GlmM"/>
    <property type="match status" value="1"/>
</dbReference>
<keyword evidence="4 7" id="KW-0479">Metal-binding</keyword>
<evidence type="ECO:0000256" key="6">
    <source>
        <dbReference type="ARBA" id="ARBA00023235"/>
    </source>
</evidence>
<reference evidence="12 13" key="1">
    <citation type="journal article" date="2018" name="Nat. Biotechnol.">
        <title>A standardized bacterial taxonomy based on genome phylogeny substantially revises the tree of life.</title>
        <authorList>
            <person name="Parks D.H."/>
            <person name="Chuvochina M."/>
            <person name="Waite D.W."/>
            <person name="Rinke C."/>
            <person name="Skarshewski A."/>
            <person name="Chaumeil P.A."/>
            <person name="Hugenholtz P."/>
        </authorList>
    </citation>
    <scope>NUCLEOTIDE SEQUENCE [LARGE SCALE GENOMIC DNA]</scope>
    <source>
        <strain evidence="12">UBA8844</strain>
    </source>
</reference>
<dbReference type="InterPro" id="IPR005844">
    <property type="entry name" value="A-D-PHexomutase_a/b/a-I"/>
</dbReference>
<evidence type="ECO:0000259" key="10">
    <source>
        <dbReference type="Pfam" id="PF02879"/>
    </source>
</evidence>
<proteinExistence type="inferred from homology"/>
<dbReference type="Pfam" id="PF02878">
    <property type="entry name" value="PGM_PMM_I"/>
    <property type="match status" value="1"/>
</dbReference>
<evidence type="ECO:0000259" key="8">
    <source>
        <dbReference type="Pfam" id="PF00408"/>
    </source>
</evidence>
<keyword evidence="3" id="KW-0597">Phosphoprotein</keyword>
<dbReference type="InterPro" id="IPR016055">
    <property type="entry name" value="A-D-PHexomutase_a/b/a-I/II/III"/>
</dbReference>
<organism evidence="12 13">
    <name type="scientific">Gemmatimonas aurantiaca</name>
    <dbReference type="NCBI Taxonomy" id="173480"/>
    <lineage>
        <taxon>Bacteria</taxon>
        <taxon>Pseudomonadati</taxon>
        <taxon>Gemmatimonadota</taxon>
        <taxon>Gemmatimonadia</taxon>
        <taxon>Gemmatimonadales</taxon>
        <taxon>Gemmatimonadaceae</taxon>
        <taxon>Gemmatimonas</taxon>
    </lineage>
</organism>
<feature type="domain" description="Alpha-D-phosphohexomutase alpha/beta/alpha" evidence="9">
    <location>
        <begin position="10"/>
        <end position="131"/>
    </location>
</feature>
<dbReference type="PROSITE" id="PS00710">
    <property type="entry name" value="PGM_PMM"/>
    <property type="match status" value="1"/>
</dbReference>
<evidence type="ECO:0000256" key="2">
    <source>
        <dbReference type="ARBA" id="ARBA00010231"/>
    </source>
</evidence>
<dbReference type="GO" id="GO:0008966">
    <property type="term" value="F:phosphoglucosamine mutase activity"/>
    <property type="evidence" value="ECO:0007669"/>
    <property type="project" value="InterPro"/>
</dbReference>
<feature type="domain" description="Alpha-D-phosphohexomutase alpha/beta/alpha" evidence="11">
    <location>
        <begin position="264"/>
        <end position="368"/>
    </location>
</feature>
<evidence type="ECO:0000256" key="5">
    <source>
        <dbReference type="ARBA" id="ARBA00022842"/>
    </source>
</evidence>
<dbReference type="GO" id="GO:0005829">
    <property type="term" value="C:cytosol"/>
    <property type="evidence" value="ECO:0007669"/>
    <property type="project" value="TreeGrafter"/>
</dbReference>
<evidence type="ECO:0000313" key="13">
    <source>
        <dbReference type="Proteomes" id="UP000264071"/>
    </source>
</evidence>
<dbReference type="InterPro" id="IPR005845">
    <property type="entry name" value="A-D-PHexomutase_a/b/a-II"/>
</dbReference>
<comment type="similarity">
    <text evidence="2 7">Belongs to the phosphohexose mutase family.</text>
</comment>